<feature type="chain" id="PRO_5042912199" description="Secreted protein" evidence="1">
    <location>
        <begin position="20"/>
        <end position="116"/>
    </location>
</feature>
<evidence type="ECO:0000313" key="2">
    <source>
        <dbReference type="EMBL" id="KAK4096229.1"/>
    </source>
</evidence>
<comment type="caution">
    <text evidence="2">The sequence shown here is derived from an EMBL/GenBank/DDBJ whole genome shotgun (WGS) entry which is preliminary data.</text>
</comment>
<name>A0AAN6PT70_9PEZI</name>
<dbReference type="EMBL" id="MU863728">
    <property type="protein sequence ID" value="KAK4096229.1"/>
    <property type="molecule type" value="Genomic_DNA"/>
</dbReference>
<reference evidence="2" key="2">
    <citation type="submission" date="2023-05" db="EMBL/GenBank/DDBJ databases">
        <authorList>
            <consortium name="Lawrence Berkeley National Laboratory"/>
            <person name="Steindorff A."/>
            <person name="Hensen N."/>
            <person name="Bonometti L."/>
            <person name="Westerberg I."/>
            <person name="Brannstrom I.O."/>
            <person name="Guillou S."/>
            <person name="Cros-Aarteil S."/>
            <person name="Calhoun S."/>
            <person name="Haridas S."/>
            <person name="Kuo A."/>
            <person name="Mondo S."/>
            <person name="Pangilinan J."/>
            <person name="Riley R."/>
            <person name="Labutti K."/>
            <person name="Andreopoulos B."/>
            <person name="Lipzen A."/>
            <person name="Chen C."/>
            <person name="Yanf M."/>
            <person name="Daum C."/>
            <person name="Ng V."/>
            <person name="Clum A."/>
            <person name="Ohm R."/>
            <person name="Martin F."/>
            <person name="Silar P."/>
            <person name="Natvig D."/>
            <person name="Lalanne C."/>
            <person name="Gautier V."/>
            <person name="Ament-Velasquez S.L."/>
            <person name="Kruys A."/>
            <person name="Hutchinson M.I."/>
            <person name="Powell A.J."/>
            <person name="Barry K."/>
            <person name="Miller A.N."/>
            <person name="Grigoriev I.V."/>
            <person name="Debuchy R."/>
            <person name="Gladieux P."/>
            <person name="Thoren M.H."/>
            <person name="Johannesson H."/>
        </authorList>
    </citation>
    <scope>NUCLEOTIDE SEQUENCE</scope>
    <source>
        <strain evidence="2">CBS 757.83</strain>
    </source>
</reference>
<sequence>MKAITIISAAILLPSTVLAAVGGPCFGSHRDNKCICLDKTACVNTWGGTAVQGSPGNWPCPYDADNVWGCRVWDNCPTLGTDTGCVWRNISPGCVGTPLPNPVCPGGTDFICCDYF</sequence>
<evidence type="ECO:0000256" key="1">
    <source>
        <dbReference type="SAM" id="SignalP"/>
    </source>
</evidence>
<keyword evidence="1" id="KW-0732">Signal</keyword>
<feature type="signal peptide" evidence="1">
    <location>
        <begin position="1"/>
        <end position="19"/>
    </location>
</feature>
<dbReference type="Proteomes" id="UP001305647">
    <property type="component" value="Unassembled WGS sequence"/>
</dbReference>
<dbReference type="AlphaFoldDB" id="A0AAN6PT70"/>
<accession>A0AAN6PT70</accession>
<reference evidence="2" key="1">
    <citation type="journal article" date="2023" name="Mol. Phylogenet. Evol.">
        <title>Genome-scale phylogeny and comparative genomics of the fungal order Sordariales.</title>
        <authorList>
            <person name="Hensen N."/>
            <person name="Bonometti L."/>
            <person name="Westerberg I."/>
            <person name="Brannstrom I.O."/>
            <person name="Guillou S."/>
            <person name="Cros-Aarteil S."/>
            <person name="Calhoun S."/>
            <person name="Haridas S."/>
            <person name="Kuo A."/>
            <person name="Mondo S."/>
            <person name="Pangilinan J."/>
            <person name="Riley R."/>
            <person name="LaButti K."/>
            <person name="Andreopoulos B."/>
            <person name="Lipzen A."/>
            <person name="Chen C."/>
            <person name="Yan M."/>
            <person name="Daum C."/>
            <person name="Ng V."/>
            <person name="Clum A."/>
            <person name="Steindorff A."/>
            <person name="Ohm R.A."/>
            <person name="Martin F."/>
            <person name="Silar P."/>
            <person name="Natvig D.O."/>
            <person name="Lalanne C."/>
            <person name="Gautier V."/>
            <person name="Ament-Velasquez S.L."/>
            <person name="Kruys A."/>
            <person name="Hutchinson M.I."/>
            <person name="Powell A.J."/>
            <person name="Barry K."/>
            <person name="Miller A.N."/>
            <person name="Grigoriev I.V."/>
            <person name="Debuchy R."/>
            <person name="Gladieux P."/>
            <person name="Hiltunen Thoren M."/>
            <person name="Johannesson H."/>
        </authorList>
    </citation>
    <scope>NUCLEOTIDE SEQUENCE</scope>
    <source>
        <strain evidence="2">CBS 757.83</strain>
    </source>
</reference>
<organism evidence="2 3">
    <name type="scientific">Parathielavia hyrcaniae</name>
    <dbReference type="NCBI Taxonomy" id="113614"/>
    <lineage>
        <taxon>Eukaryota</taxon>
        <taxon>Fungi</taxon>
        <taxon>Dikarya</taxon>
        <taxon>Ascomycota</taxon>
        <taxon>Pezizomycotina</taxon>
        <taxon>Sordariomycetes</taxon>
        <taxon>Sordariomycetidae</taxon>
        <taxon>Sordariales</taxon>
        <taxon>Chaetomiaceae</taxon>
        <taxon>Parathielavia</taxon>
    </lineage>
</organism>
<proteinExistence type="predicted"/>
<evidence type="ECO:0000313" key="3">
    <source>
        <dbReference type="Proteomes" id="UP001305647"/>
    </source>
</evidence>
<evidence type="ECO:0008006" key="4">
    <source>
        <dbReference type="Google" id="ProtNLM"/>
    </source>
</evidence>
<protein>
    <recommendedName>
        <fullName evidence="4">Secreted protein</fullName>
    </recommendedName>
</protein>
<keyword evidence="3" id="KW-1185">Reference proteome</keyword>
<gene>
    <name evidence="2" type="ORF">N658DRAFT_459074</name>
</gene>